<evidence type="ECO:0000313" key="2">
    <source>
        <dbReference type="EMBL" id="KAA6329636.1"/>
    </source>
</evidence>
<dbReference type="Gene3D" id="3.90.1570.30">
    <property type="match status" value="1"/>
</dbReference>
<organism evidence="2">
    <name type="scientific">termite gut metagenome</name>
    <dbReference type="NCBI Taxonomy" id="433724"/>
    <lineage>
        <taxon>unclassified sequences</taxon>
        <taxon>metagenomes</taxon>
        <taxon>organismal metagenomes</taxon>
    </lineage>
</organism>
<gene>
    <name evidence="2" type="ORF">EZS27_021576</name>
</gene>
<dbReference type="InterPro" id="IPR029063">
    <property type="entry name" value="SAM-dependent_MTases_sf"/>
</dbReference>
<dbReference type="GO" id="GO:0009307">
    <property type="term" value="P:DNA restriction-modification system"/>
    <property type="evidence" value="ECO:0007669"/>
    <property type="project" value="UniProtKB-KW"/>
</dbReference>
<keyword evidence="1" id="KW-0680">Restriction system</keyword>
<protein>
    <submittedName>
        <fullName evidence="2">Uncharacterized protein</fullName>
    </submittedName>
</protein>
<accession>A0A5J4R6M4</accession>
<evidence type="ECO:0000256" key="1">
    <source>
        <dbReference type="ARBA" id="ARBA00022747"/>
    </source>
</evidence>
<comment type="caution">
    <text evidence="2">The sequence shown here is derived from an EMBL/GenBank/DDBJ whole genome shotgun (WGS) entry which is preliminary data.</text>
</comment>
<dbReference type="InterPro" id="IPR038333">
    <property type="entry name" value="T1MK-like_N_sf"/>
</dbReference>
<name>A0A5J4R6M4_9ZZZZ</name>
<dbReference type="EMBL" id="SNRY01001616">
    <property type="protein sequence ID" value="KAA6329636.1"/>
    <property type="molecule type" value="Genomic_DNA"/>
</dbReference>
<dbReference type="Gene3D" id="1.20.1260.30">
    <property type="match status" value="1"/>
</dbReference>
<dbReference type="AlphaFoldDB" id="A0A5J4R6M4"/>
<dbReference type="SUPFAM" id="SSF53335">
    <property type="entry name" value="S-adenosyl-L-methionine-dependent methyltransferases"/>
    <property type="match status" value="1"/>
</dbReference>
<reference evidence="2" key="1">
    <citation type="submission" date="2019-03" db="EMBL/GenBank/DDBJ databases">
        <title>Single cell metagenomics reveals metabolic interactions within the superorganism composed of flagellate Streblomastix strix and complex community of Bacteroidetes bacteria on its surface.</title>
        <authorList>
            <person name="Treitli S.C."/>
            <person name="Kolisko M."/>
            <person name="Husnik F."/>
            <person name="Keeling P."/>
            <person name="Hampl V."/>
        </authorList>
    </citation>
    <scope>NUCLEOTIDE SEQUENCE</scope>
    <source>
        <strain evidence="2">STM</strain>
    </source>
</reference>
<proteinExistence type="predicted"/>
<sequence length="280" mass="32280">MSKKTTEDIFTIPLESATRKEIDRILINLGWNINEFEKDCNVFTERVKTKAEEKKIKDKYPQGRFPDYVLYSSQTDEPIAVIEAKRVGVKLDKALIQAKEYALCIGVKIIFAVDGSMYEAKWVDTDTYLKQDGSIITDLLTERTLCKFIDQNTSEILTPQKATKTRGDLIAVFGKTNNLLRDDGIREGVERFTEFSNILFLKLFDEIEDDREANGEERRIEKKYCWKYFCNKPAEDMLDYINDTILSKLGNTYNHDGDVFPTSLKIKNPKTLKGTSKNSF</sequence>